<name>A0ABP0VQK6_9BRYO</name>
<protein>
    <recommendedName>
        <fullName evidence="7">AP2/ERF domain-containing protein</fullName>
    </recommendedName>
</protein>
<dbReference type="InterPro" id="IPR044808">
    <property type="entry name" value="ERF_plant"/>
</dbReference>
<reference evidence="8 9" key="1">
    <citation type="submission" date="2024-02" db="EMBL/GenBank/DDBJ databases">
        <authorList>
            <consortium name="ELIXIR-Norway"/>
            <consortium name="Elixir Norway"/>
        </authorList>
    </citation>
    <scope>NUCLEOTIDE SEQUENCE [LARGE SCALE GENOMIC DNA]</scope>
</reference>
<organism evidence="8 9">
    <name type="scientific">Sphagnum jensenii</name>
    <dbReference type="NCBI Taxonomy" id="128206"/>
    <lineage>
        <taxon>Eukaryota</taxon>
        <taxon>Viridiplantae</taxon>
        <taxon>Streptophyta</taxon>
        <taxon>Embryophyta</taxon>
        <taxon>Bryophyta</taxon>
        <taxon>Sphagnophytina</taxon>
        <taxon>Sphagnopsida</taxon>
        <taxon>Sphagnales</taxon>
        <taxon>Sphagnaceae</taxon>
        <taxon>Sphagnum</taxon>
    </lineage>
</organism>
<feature type="non-terminal residue" evidence="8">
    <location>
        <position position="1"/>
    </location>
</feature>
<evidence type="ECO:0000313" key="8">
    <source>
        <dbReference type="EMBL" id="CAK9255687.1"/>
    </source>
</evidence>
<dbReference type="SUPFAM" id="SSF54171">
    <property type="entry name" value="DNA-binding domain"/>
    <property type="match status" value="1"/>
</dbReference>
<dbReference type="PANTHER" id="PTHR31190">
    <property type="entry name" value="DNA-BINDING DOMAIN"/>
    <property type="match status" value="1"/>
</dbReference>
<evidence type="ECO:0000256" key="2">
    <source>
        <dbReference type="ARBA" id="ARBA00023015"/>
    </source>
</evidence>
<keyword evidence="5" id="KW-0539">Nucleus</keyword>
<evidence type="ECO:0000256" key="1">
    <source>
        <dbReference type="ARBA" id="ARBA00004123"/>
    </source>
</evidence>
<dbReference type="InterPro" id="IPR036955">
    <property type="entry name" value="AP2/ERF_dom_sf"/>
</dbReference>
<evidence type="ECO:0000256" key="6">
    <source>
        <dbReference type="SAM" id="MobiDB-lite"/>
    </source>
</evidence>
<feature type="compositionally biased region" description="Low complexity" evidence="6">
    <location>
        <begin position="169"/>
        <end position="191"/>
    </location>
</feature>
<evidence type="ECO:0000259" key="7">
    <source>
        <dbReference type="PROSITE" id="PS51032"/>
    </source>
</evidence>
<evidence type="ECO:0000256" key="3">
    <source>
        <dbReference type="ARBA" id="ARBA00023125"/>
    </source>
</evidence>
<dbReference type="CDD" id="cd00018">
    <property type="entry name" value="AP2"/>
    <property type="match status" value="1"/>
</dbReference>
<dbReference type="Gene3D" id="3.30.730.10">
    <property type="entry name" value="AP2/ERF domain"/>
    <property type="match status" value="1"/>
</dbReference>
<feature type="region of interest" description="Disordered" evidence="6">
    <location>
        <begin position="157"/>
        <end position="240"/>
    </location>
</feature>
<proteinExistence type="predicted"/>
<evidence type="ECO:0000256" key="5">
    <source>
        <dbReference type="ARBA" id="ARBA00023242"/>
    </source>
</evidence>
<keyword evidence="9" id="KW-1185">Reference proteome</keyword>
<dbReference type="Pfam" id="PF00847">
    <property type="entry name" value="AP2"/>
    <property type="match status" value="1"/>
</dbReference>
<keyword evidence="2" id="KW-0805">Transcription regulation</keyword>
<dbReference type="InterPro" id="IPR016177">
    <property type="entry name" value="DNA-bd_dom_sf"/>
</dbReference>
<dbReference type="PANTHER" id="PTHR31190:SF473">
    <property type="entry name" value="OS05G0437100 PROTEIN"/>
    <property type="match status" value="1"/>
</dbReference>
<feature type="compositionally biased region" description="Low complexity" evidence="6">
    <location>
        <begin position="226"/>
        <end position="240"/>
    </location>
</feature>
<dbReference type="Proteomes" id="UP001497444">
    <property type="component" value="Chromosome 1"/>
</dbReference>
<accession>A0ABP0VQK6</accession>
<gene>
    <name evidence="8" type="ORF">CSSPJE1EN1_LOCUS1165</name>
</gene>
<sequence>MSEAYSSCMAASHLLASSECIASHKFSGSSRQATLARSTFCWGRMWFFHHSPKNSSAGPLDLDGADALRNGDGPTREDSVEAGPSAAAAHQPEAQPVKKRRYRGVRQRPWGKWAAEIRDPKKAARVWLGTFDTAEDAALAYDAAARNFRGLRAKLNFPDHPPREPQEASPLSLPSSRTVSSLPVPSSTVMTLRLGKPSTEYGTNEERPIASTSHGLSSFSEKPSSKRTTTPRTSTAITRA</sequence>
<feature type="domain" description="AP2/ERF" evidence="7">
    <location>
        <begin position="101"/>
        <end position="158"/>
    </location>
</feature>
<evidence type="ECO:0000256" key="4">
    <source>
        <dbReference type="ARBA" id="ARBA00023163"/>
    </source>
</evidence>
<feature type="compositionally biased region" description="Polar residues" evidence="6">
    <location>
        <begin position="210"/>
        <end position="221"/>
    </location>
</feature>
<dbReference type="EMBL" id="OZ020096">
    <property type="protein sequence ID" value="CAK9255687.1"/>
    <property type="molecule type" value="Genomic_DNA"/>
</dbReference>
<feature type="region of interest" description="Disordered" evidence="6">
    <location>
        <begin position="58"/>
        <end position="103"/>
    </location>
</feature>
<dbReference type="PROSITE" id="PS51032">
    <property type="entry name" value="AP2_ERF"/>
    <property type="match status" value="1"/>
</dbReference>
<comment type="subcellular location">
    <subcellularLocation>
        <location evidence="1">Nucleus</location>
    </subcellularLocation>
</comment>
<keyword evidence="3" id="KW-0238">DNA-binding</keyword>
<dbReference type="SMART" id="SM00380">
    <property type="entry name" value="AP2"/>
    <property type="match status" value="1"/>
</dbReference>
<dbReference type="InterPro" id="IPR001471">
    <property type="entry name" value="AP2/ERF_dom"/>
</dbReference>
<dbReference type="PRINTS" id="PR00367">
    <property type="entry name" value="ETHRSPELEMNT"/>
</dbReference>
<evidence type="ECO:0000313" key="9">
    <source>
        <dbReference type="Proteomes" id="UP001497444"/>
    </source>
</evidence>
<keyword evidence="4" id="KW-0804">Transcription</keyword>